<dbReference type="EMBL" id="CAWUFR010000013">
    <property type="protein sequence ID" value="CAK6953394.1"/>
    <property type="molecule type" value="Genomic_DNA"/>
</dbReference>
<gene>
    <name evidence="2" type="ORF">FSCOSCO3_A027371</name>
</gene>
<comment type="caution">
    <text evidence="2">The sequence shown here is derived from an EMBL/GenBank/DDBJ whole genome shotgun (WGS) entry which is preliminary data.</text>
</comment>
<feature type="compositionally biased region" description="Basic and acidic residues" evidence="1">
    <location>
        <begin position="400"/>
        <end position="410"/>
    </location>
</feature>
<dbReference type="PANTHER" id="PTHR15593:SF1">
    <property type="entry name" value="PHOSPHOINOSITIDE 3-KINASE REGULATORY SUBUNIT 6"/>
    <property type="match status" value="1"/>
</dbReference>
<reference evidence="2 3" key="1">
    <citation type="submission" date="2024-01" db="EMBL/GenBank/DDBJ databases">
        <authorList>
            <person name="Alioto T."/>
            <person name="Alioto T."/>
            <person name="Gomez Garrido J."/>
        </authorList>
    </citation>
    <scope>NUCLEOTIDE SEQUENCE [LARGE SCALE GENOMIC DNA]</scope>
</reference>
<proteinExistence type="predicted"/>
<dbReference type="GO" id="GO:0046935">
    <property type="term" value="F:1-phosphatidylinositol-3-kinase regulator activity"/>
    <property type="evidence" value="ECO:0007669"/>
    <property type="project" value="InterPro"/>
</dbReference>
<organism evidence="2 3">
    <name type="scientific">Scomber scombrus</name>
    <name type="common">Atlantic mackerel</name>
    <name type="synonym">Scomber vernalis</name>
    <dbReference type="NCBI Taxonomy" id="13677"/>
    <lineage>
        <taxon>Eukaryota</taxon>
        <taxon>Metazoa</taxon>
        <taxon>Chordata</taxon>
        <taxon>Craniata</taxon>
        <taxon>Vertebrata</taxon>
        <taxon>Euteleostomi</taxon>
        <taxon>Actinopterygii</taxon>
        <taxon>Neopterygii</taxon>
        <taxon>Teleostei</taxon>
        <taxon>Neoteleostei</taxon>
        <taxon>Acanthomorphata</taxon>
        <taxon>Pelagiaria</taxon>
        <taxon>Scombriformes</taxon>
        <taxon>Scombridae</taxon>
        <taxon>Scomber</taxon>
    </lineage>
</organism>
<feature type="compositionally biased region" description="Polar residues" evidence="1">
    <location>
        <begin position="383"/>
        <end position="399"/>
    </location>
</feature>
<feature type="region of interest" description="Disordered" evidence="1">
    <location>
        <begin position="341"/>
        <end position="417"/>
    </location>
</feature>
<dbReference type="InterPro" id="IPR019522">
    <property type="entry name" value="PIK3R5/6"/>
</dbReference>
<dbReference type="Pfam" id="PF10486">
    <property type="entry name" value="PI3K_1B_p101"/>
    <property type="match status" value="2"/>
</dbReference>
<name>A0AAV1N1Z9_SCOSC</name>
<dbReference type="GO" id="GO:0005944">
    <property type="term" value="C:phosphatidylinositol 3-kinase complex, class IB"/>
    <property type="evidence" value="ECO:0007669"/>
    <property type="project" value="InterPro"/>
</dbReference>
<accession>A0AAV1N1Z9</accession>
<protein>
    <submittedName>
        <fullName evidence="2">Phosphoinositide 3-kinase regulatory subunit 6</fullName>
    </submittedName>
</protein>
<sequence>MRDMTNLAPWDNSSRLCSMEPTAGCSPTVPEPELYRSIQAVLPKDTDHQQAPDCLNKGMLRWTLHKKVQNNPANSLSLVWVLIKELEKAERWDCRKHIIPLLHTLMYAIIQTAYIPDELYKRVYDFCKRLLTYPHPYCTVGLSYTRQIKTERFNPGLMFQRMLIAEQRLRNEHYPFQERVFVLADPEVFSGSLAQVLLGDIEASASASGGFLSPLDHMRSVVQHSIQAALGAEQCNGSKLAQALKDMEHDVEQYFQEVLATLEQSVEEGSRGDGRTSRSRLQKLYSEIVTDIDSEPLSRGPLSDCPLPNPEMSFHMWTEDLDIWRELAKWLRSSSMSEQFSLSPEPEDFELGESPDLIPSDKTRFSVMSNDSGIERDLPPTADPSSVSPLDAASMSTSWEHCKSEPESSKLSRRGGIKMKPSVKDSMVLMQDTLEDHVSLGGGGGGSGGRGGRRGTTLQRRAGNSAMQNPFPKQQRHFTARIVVMGDDRVLGRLAKAYYFFRKRESRRLFLTMKVNLQFYYIPVCRVPAPLSTVRESVHQSKGNPCALGSYLSMVDPWYNSNIKSLGCMIPKLAMMQETNPVRPKDPFLSDVISYYVRTGQQPVYFTIYFVKITFTSVTKDPVEEVFLTHLEMEFPEFKHILASVREKQKQRSSGEVCGAVVSMNYKKVTLSGRDIDKGISVRTSGAQISAIPSNEAEDLNCLTLTLNESPTKTKNNTVESKIRASNIKIRSLESRSFTVTLDRDCRRTYRHVQSIEIFPCLDPGYCVQKTMRSKFNLGGDKDAGLTKYMSKGLPLPINTFAGIIN</sequence>
<evidence type="ECO:0000256" key="1">
    <source>
        <dbReference type="SAM" id="MobiDB-lite"/>
    </source>
</evidence>
<dbReference type="Proteomes" id="UP001314229">
    <property type="component" value="Unassembled WGS sequence"/>
</dbReference>
<dbReference type="PANTHER" id="PTHR15593">
    <property type="entry name" value="PHOSPHATIDYLINOSITOL 3-KINASE REGULATORY SUBUNIT"/>
    <property type="match status" value="1"/>
</dbReference>
<keyword evidence="3" id="KW-1185">Reference proteome</keyword>
<dbReference type="GO" id="GO:0007186">
    <property type="term" value="P:G protein-coupled receptor signaling pathway"/>
    <property type="evidence" value="ECO:0007669"/>
    <property type="project" value="TreeGrafter"/>
</dbReference>
<evidence type="ECO:0000313" key="3">
    <source>
        <dbReference type="Proteomes" id="UP001314229"/>
    </source>
</evidence>
<evidence type="ECO:0000313" key="2">
    <source>
        <dbReference type="EMBL" id="CAK6953394.1"/>
    </source>
</evidence>
<dbReference type="AlphaFoldDB" id="A0AAV1N1Z9"/>